<accession>A0A9D4DT20</accession>
<evidence type="ECO:0000313" key="3">
    <source>
        <dbReference type="Proteomes" id="UP000828390"/>
    </source>
</evidence>
<proteinExistence type="predicted"/>
<dbReference type="Proteomes" id="UP000828390">
    <property type="component" value="Unassembled WGS sequence"/>
</dbReference>
<gene>
    <name evidence="2" type="ORF">DPMN_188480</name>
</gene>
<dbReference type="EMBL" id="JAIWYP010000010">
    <property type="protein sequence ID" value="KAH3753830.1"/>
    <property type="molecule type" value="Genomic_DNA"/>
</dbReference>
<sequence>MNERLTFSSQVKIYLIFSCVLSYFHPGHPVKPSNAASLSRTPASVEVSTESSLKVPSPWKSRGEGVWDGGSRCN</sequence>
<comment type="caution">
    <text evidence="2">The sequence shown here is derived from an EMBL/GenBank/DDBJ whole genome shotgun (WGS) entry which is preliminary data.</text>
</comment>
<evidence type="ECO:0000313" key="2">
    <source>
        <dbReference type="EMBL" id="KAH3753830.1"/>
    </source>
</evidence>
<evidence type="ECO:0000256" key="1">
    <source>
        <dbReference type="SAM" id="MobiDB-lite"/>
    </source>
</evidence>
<reference evidence="2" key="1">
    <citation type="journal article" date="2019" name="bioRxiv">
        <title>The Genome of the Zebra Mussel, Dreissena polymorpha: A Resource for Invasive Species Research.</title>
        <authorList>
            <person name="McCartney M.A."/>
            <person name="Auch B."/>
            <person name="Kono T."/>
            <person name="Mallez S."/>
            <person name="Zhang Y."/>
            <person name="Obille A."/>
            <person name="Becker A."/>
            <person name="Abrahante J.E."/>
            <person name="Garbe J."/>
            <person name="Badalamenti J.P."/>
            <person name="Herman A."/>
            <person name="Mangelson H."/>
            <person name="Liachko I."/>
            <person name="Sullivan S."/>
            <person name="Sone E.D."/>
            <person name="Koren S."/>
            <person name="Silverstein K.A.T."/>
            <person name="Beckman K.B."/>
            <person name="Gohl D.M."/>
        </authorList>
    </citation>
    <scope>NUCLEOTIDE SEQUENCE</scope>
    <source>
        <strain evidence="2">Duluth1</strain>
        <tissue evidence="2">Whole animal</tissue>
    </source>
</reference>
<keyword evidence="3" id="KW-1185">Reference proteome</keyword>
<reference evidence="2" key="2">
    <citation type="submission" date="2020-11" db="EMBL/GenBank/DDBJ databases">
        <authorList>
            <person name="McCartney M.A."/>
            <person name="Auch B."/>
            <person name="Kono T."/>
            <person name="Mallez S."/>
            <person name="Becker A."/>
            <person name="Gohl D.M."/>
            <person name="Silverstein K.A.T."/>
            <person name="Koren S."/>
            <person name="Bechman K.B."/>
            <person name="Herman A."/>
            <person name="Abrahante J.E."/>
            <person name="Garbe J."/>
        </authorList>
    </citation>
    <scope>NUCLEOTIDE SEQUENCE</scope>
    <source>
        <strain evidence="2">Duluth1</strain>
        <tissue evidence="2">Whole animal</tissue>
    </source>
</reference>
<organism evidence="2 3">
    <name type="scientific">Dreissena polymorpha</name>
    <name type="common">Zebra mussel</name>
    <name type="synonym">Mytilus polymorpha</name>
    <dbReference type="NCBI Taxonomy" id="45954"/>
    <lineage>
        <taxon>Eukaryota</taxon>
        <taxon>Metazoa</taxon>
        <taxon>Spiralia</taxon>
        <taxon>Lophotrochozoa</taxon>
        <taxon>Mollusca</taxon>
        <taxon>Bivalvia</taxon>
        <taxon>Autobranchia</taxon>
        <taxon>Heteroconchia</taxon>
        <taxon>Euheterodonta</taxon>
        <taxon>Imparidentia</taxon>
        <taxon>Neoheterodontei</taxon>
        <taxon>Myida</taxon>
        <taxon>Dreissenoidea</taxon>
        <taxon>Dreissenidae</taxon>
        <taxon>Dreissena</taxon>
    </lineage>
</organism>
<dbReference type="AlphaFoldDB" id="A0A9D4DT20"/>
<feature type="region of interest" description="Disordered" evidence="1">
    <location>
        <begin position="54"/>
        <end position="74"/>
    </location>
</feature>
<name>A0A9D4DT20_DREPO</name>
<protein>
    <submittedName>
        <fullName evidence="2">Uncharacterized protein</fullName>
    </submittedName>
</protein>